<dbReference type="InterPro" id="IPR013785">
    <property type="entry name" value="Aldolase_TIM"/>
</dbReference>
<comment type="cofactor">
    <cofactor evidence="1">
        <name>[4Fe-4S] cluster</name>
        <dbReference type="ChEBI" id="CHEBI:49883"/>
    </cofactor>
</comment>
<keyword evidence="5" id="KW-0408">Iron</keyword>
<dbReference type="GO" id="GO:0016829">
    <property type="term" value="F:lyase activity"/>
    <property type="evidence" value="ECO:0007669"/>
    <property type="project" value="UniProtKB-KW"/>
</dbReference>
<keyword evidence="9" id="KW-0670">Pyruvate</keyword>
<dbReference type="EMBL" id="LWMS01000046">
    <property type="protein sequence ID" value="PWL07648.1"/>
    <property type="molecule type" value="Genomic_DNA"/>
</dbReference>
<dbReference type="SFLD" id="SFLDG01094">
    <property type="entry name" value="Uncharacterised_Radical_SAM_Su"/>
    <property type="match status" value="1"/>
</dbReference>
<dbReference type="EMBL" id="LMVN01000021">
    <property type="protein sequence ID" value="PAV07192.1"/>
    <property type="molecule type" value="Genomic_DNA"/>
</dbReference>
<name>A0A2A2HCP2_9EURY</name>
<dbReference type="GO" id="GO:0046872">
    <property type="term" value="F:metal ion binding"/>
    <property type="evidence" value="ECO:0007669"/>
    <property type="project" value="UniProtKB-KW"/>
</dbReference>
<dbReference type="InterPro" id="IPR012840">
    <property type="entry name" value="NrdG2"/>
</dbReference>
<dbReference type="EC" id="1.97.1.4" evidence="9"/>
<dbReference type="PANTHER" id="PTHR30352:SF13">
    <property type="entry name" value="GLYCYL-RADICAL ENZYME ACTIVATING ENZYME YJJW-RELATED"/>
    <property type="match status" value="1"/>
</dbReference>
<dbReference type="SFLD" id="SFLDS00029">
    <property type="entry name" value="Radical_SAM"/>
    <property type="match status" value="1"/>
</dbReference>
<dbReference type="OrthoDB" id="371936at2157"/>
<proteinExistence type="predicted"/>
<dbReference type="Gene3D" id="3.20.20.70">
    <property type="entry name" value="Aldolase class I"/>
    <property type="match status" value="1"/>
</dbReference>
<reference evidence="9 11" key="1">
    <citation type="submission" date="2016-04" db="EMBL/GenBank/DDBJ databases">
        <title>Genome sequence of Methanosphaera cuniculi DSM 4103.</title>
        <authorList>
            <person name="Poehlein A."/>
            <person name="Seedorf H."/>
            <person name="Daniel R."/>
        </authorList>
    </citation>
    <scope>NUCLEOTIDE SEQUENCE [LARGE SCALE GENOMIC DNA]</scope>
    <source>
        <strain evidence="9 11">DSM 4103</strain>
    </source>
</reference>
<keyword evidence="2" id="KW-0004">4Fe-4S</keyword>
<dbReference type="Proteomes" id="UP000246004">
    <property type="component" value="Unassembled WGS sequence"/>
</dbReference>
<dbReference type="SFLD" id="SFLDG01067">
    <property type="entry name" value="SPASM/twitch_domain_containing"/>
    <property type="match status" value="1"/>
</dbReference>
<evidence type="ECO:0000313" key="11">
    <source>
        <dbReference type="Proteomes" id="UP000246004"/>
    </source>
</evidence>
<keyword evidence="9" id="KW-0456">Lyase</keyword>
<dbReference type="InterPro" id="IPR007197">
    <property type="entry name" value="rSAM"/>
</dbReference>
<keyword evidence="4" id="KW-0479">Metal-binding</keyword>
<dbReference type="GO" id="GO:0051539">
    <property type="term" value="F:4 iron, 4 sulfur cluster binding"/>
    <property type="evidence" value="ECO:0007669"/>
    <property type="project" value="UniProtKB-KW"/>
</dbReference>
<gene>
    <name evidence="9" type="primary">pflA_2</name>
    <name evidence="8" type="ORF">ASJ82_05840</name>
    <name evidence="9" type="ORF">MSCUN_15220</name>
</gene>
<protein>
    <submittedName>
        <fullName evidence="9">Pyruvate formate-lyase 1-activating enzyme</fullName>
        <ecNumber evidence="9">1.97.1.4</ecNumber>
    </submittedName>
</protein>
<dbReference type="InterPro" id="IPR034457">
    <property type="entry name" value="Organic_radical-activating"/>
</dbReference>
<evidence type="ECO:0000256" key="5">
    <source>
        <dbReference type="ARBA" id="ARBA00023004"/>
    </source>
</evidence>
<evidence type="ECO:0000259" key="7">
    <source>
        <dbReference type="PROSITE" id="PS51918"/>
    </source>
</evidence>
<evidence type="ECO:0000256" key="2">
    <source>
        <dbReference type="ARBA" id="ARBA00022485"/>
    </source>
</evidence>
<dbReference type="GO" id="GO:0043365">
    <property type="term" value="F:[formate-C-acetyltransferase]-activating enzyme activity"/>
    <property type="evidence" value="ECO:0007669"/>
    <property type="project" value="UniProtKB-EC"/>
</dbReference>
<organism evidence="8 10">
    <name type="scientific">Methanosphaera cuniculi</name>
    <dbReference type="NCBI Taxonomy" id="1077256"/>
    <lineage>
        <taxon>Archaea</taxon>
        <taxon>Methanobacteriati</taxon>
        <taxon>Methanobacteriota</taxon>
        <taxon>Methanomada group</taxon>
        <taxon>Methanobacteria</taxon>
        <taxon>Methanobacteriales</taxon>
        <taxon>Methanobacteriaceae</taxon>
        <taxon>Methanosphaera</taxon>
    </lineage>
</organism>
<reference evidence="8 10" key="2">
    <citation type="journal article" date="2017" name="BMC Genomics">
        <title>Genomic analysis of methanogenic archaea reveals a shift towards energy conservation.</title>
        <authorList>
            <person name="Gilmore S.P."/>
            <person name="Henske J.K."/>
            <person name="Sexton J.A."/>
            <person name="Solomon K.V."/>
            <person name="Seppala S."/>
            <person name="Yoo J.I."/>
            <person name="Huyett L.M."/>
            <person name="Pressman A."/>
            <person name="Cogan J.Z."/>
            <person name="Kivenson V."/>
            <person name="Peng X."/>
            <person name="Tan Y."/>
            <person name="Valentine D.L."/>
            <person name="O'Malley M.A."/>
        </authorList>
    </citation>
    <scope>NUCLEOTIDE SEQUENCE [LARGE SCALE GENOMIC DNA]</scope>
    <source>
        <strain evidence="8 10">1R-7</strain>
    </source>
</reference>
<dbReference type="AlphaFoldDB" id="A0A2A2HCP2"/>
<evidence type="ECO:0000256" key="3">
    <source>
        <dbReference type="ARBA" id="ARBA00022691"/>
    </source>
</evidence>
<sequence>MNIEPVYSSLDYPKKMALVLFTPGCDLRCKYCHNPQLLKHEKLTDLEIENTISEIEDNLDFIDAIVLSGGEPLLQLDVIKKFIKKAKQLDLLIKLDTNGLHPELLKDVIYDIDYVAMDIKAPLDKYYKISDKYPSNVKDKITKSIQIIRDNNVFLECRTTYVPQLLSEDDIKTITQQIQCNQYTLQQFRNRSTYDVSLLTADEPNPEEMREILENLDNNICIDELHLKSGQFGNQTIN</sequence>
<comment type="caution">
    <text evidence="8">The sequence shown here is derived from an EMBL/GenBank/DDBJ whole genome shotgun (WGS) entry which is preliminary data.</text>
</comment>
<feature type="domain" description="Radical SAM core" evidence="7">
    <location>
        <begin position="11"/>
        <end position="223"/>
    </location>
</feature>
<dbReference type="RefSeq" id="WP_095608859.1">
    <property type="nucleotide sequence ID" value="NZ_LMVN01000021.1"/>
</dbReference>
<dbReference type="SUPFAM" id="SSF102114">
    <property type="entry name" value="Radical SAM enzymes"/>
    <property type="match status" value="1"/>
</dbReference>
<evidence type="ECO:0000313" key="9">
    <source>
        <dbReference type="EMBL" id="PWL07648.1"/>
    </source>
</evidence>
<evidence type="ECO:0000256" key="1">
    <source>
        <dbReference type="ARBA" id="ARBA00001966"/>
    </source>
</evidence>
<dbReference type="PANTHER" id="PTHR30352">
    <property type="entry name" value="PYRUVATE FORMATE-LYASE-ACTIVATING ENZYME"/>
    <property type="match status" value="1"/>
</dbReference>
<evidence type="ECO:0000256" key="6">
    <source>
        <dbReference type="ARBA" id="ARBA00023014"/>
    </source>
</evidence>
<dbReference type="CDD" id="cd01335">
    <property type="entry name" value="Radical_SAM"/>
    <property type="match status" value="1"/>
</dbReference>
<dbReference type="Pfam" id="PF04055">
    <property type="entry name" value="Radical_SAM"/>
    <property type="match status" value="1"/>
</dbReference>
<accession>A0A2A2HCP2</accession>
<dbReference type="NCBIfam" id="TIGR02495">
    <property type="entry name" value="NrdG2"/>
    <property type="match status" value="1"/>
</dbReference>
<keyword evidence="6" id="KW-0411">Iron-sulfur</keyword>
<dbReference type="Proteomes" id="UP000217528">
    <property type="component" value="Unassembled WGS sequence"/>
</dbReference>
<dbReference type="InterPro" id="IPR058240">
    <property type="entry name" value="rSAM_sf"/>
</dbReference>
<dbReference type="PROSITE" id="PS51918">
    <property type="entry name" value="RADICAL_SAM"/>
    <property type="match status" value="1"/>
</dbReference>
<keyword evidence="9" id="KW-0560">Oxidoreductase</keyword>
<evidence type="ECO:0000313" key="10">
    <source>
        <dbReference type="Proteomes" id="UP000217528"/>
    </source>
</evidence>
<evidence type="ECO:0000256" key="4">
    <source>
        <dbReference type="ARBA" id="ARBA00022723"/>
    </source>
</evidence>
<keyword evidence="3" id="KW-0949">S-adenosyl-L-methionine</keyword>
<keyword evidence="10" id="KW-1185">Reference proteome</keyword>
<evidence type="ECO:0000313" key="8">
    <source>
        <dbReference type="EMBL" id="PAV07192.1"/>
    </source>
</evidence>